<protein>
    <recommendedName>
        <fullName evidence="4">Sushi domain-containing protein</fullName>
    </recommendedName>
</protein>
<keyword evidence="2" id="KW-0768">Sushi</keyword>
<dbReference type="PROSITE" id="PS50923">
    <property type="entry name" value="SUSHI"/>
    <property type="match status" value="1"/>
</dbReference>
<evidence type="ECO:0000313" key="5">
    <source>
        <dbReference type="EMBL" id="KAH9360923.1"/>
    </source>
</evidence>
<dbReference type="SUPFAM" id="SSF57535">
    <property type="entry name" value="Complement control module/SCR domain"/>
    <property type="match status" value="1"/>
</dbReference>
<dbReference type="AlphaFoldDB" id="A0A9J6FDF5"/>
<organism evidence="5 6">
    <name type="scientific">Haemaphysalis longicornis</name>
    <name type="common">Bush tick</name>
    <dbReference type="NCBI Taxonomy" id="44386"/>
    <lineage>
        <taxon>Eukaryota</taxon>
        <taxon>Metazoa</taxon>
        <taxon>Ecdysozoa</taxon>
        <taxon>Arthropoda</taxon>
        <taxon>Chelicerata</taxon>
        <taxon>Arachnida</taxon>
        <taxon>Acari</taxon>
        <taxon>Parasitiformes</taxon>
        <taxon>Ixodida</taxon>
        <taxon>Ixodoidea</taxon>
        <taxon>Ixodidae</taxon>
        <taxon>Haemaphysalinae</taxon>
        <taxon>Haemaphysalis</taxon>
    </lineage>
</organism>
<dbReference type="SMART" id="SM00032">
    <property type="entry name" value="CCP"/>
    <property type="match status" value="1"/>
</dbReference>
<comment type="caution">
    <text evidence="5">The sequence shown here is derived from an EMBL/GenBank/DDBJ whole genome shotgun (WGS) entry which is preliminary data.</text>
</comment>
<dbReference type="VEuPathDB" id="VectorBase:HLOH_052521"/>
<sequence>MQMPQGSDVANSFQGSRTSHRVGEDSSPEPTPLELQSVPRKATPFNPGEPNIPTAPPTGGNIAPDLTDRTDTASSVPSPGEEQKHIKAADTSTSFTDGGRTSPVARLHLEAPIQSGAPALSTPTTAQPGEPVNAVAQSTFTEPAEATATELPIDSAPRIKGCGNFDTEPDGLVVEGRKDSYKYGESIALSCKNGTELEPRIERMFCLGDEQGWSETRLPTCIPKQIQSEATKTARKTPQ</sequence>
<dbReference type="Pfam" id="PF00084">
    <property type="entry name" value="Sushi"/>
    <property type="match status" value="1"/>
</dbReference>
<feature type="region of interest" description="Disordered" evidence="3">
    <location>
        <begin position="1"/>
        <end position="102"/>
    </location>
</feature>
<dbReference type="EMBL" id="JABSTR010000001">
    <property type="protein sequence ID" value="KAH9360923.1"/>
    <property type="molecule type" value="Genomic_DNA"/>
</dbReference>
<feature type="region of interest" description="Disordered" evidence="3">
    <location>
        <begin position="145"/>
        <end position="169"/>
    </location>
</feature>
<proteinExistence type="predicted"/>
<dbReference type="Proteomes" id="UP000821853">
    <property type="component" value="Chromosome 1"/>
</dbReference>
<evidence type="ECO:0000256" key="3">
    <source>
        <dbReference type="SAM" id="MobiDB-lite"/>
    </source>
</evidence>
<feature type="domain" description="Sushi" evidence="4">
    <location>
        <begin position="160"/>
        <end position="223"/>
    </location>
</feature>
<evidence type="ECO:0000313" key="6">
    <source>
        <dbReference type="Proteomes" id="UP000821853"/>
    </source>
</evidence>
<evidence type="ECO:0000256" key="2">
    <source>
        <dbReference type="PROSITE-ProRule" id="PRU00302"/>
    </source>
</evidence>
<evidence type="ECO:0000256" key="1">
    <source>
        <dbReference type="ARBA" id="ARBA00023157"/>
    </source>
</evidence>
<accession>A0A9J6FDF5</accession>
<dbReference type="InterPro" id="IPR035976">
    <property type="entry name" value="Sushi/SCR/CCP_sf"/>
</dbReference>
<dbReference type="Gene3D" id="2.10.70.10">
    <property type="entry name" value="Complement Module, domain 1"/>
    <property type="match status" value="1"/>
</dbReference>
<gene>
    <name evidence="5" type="ORF">HPB48_009098</name>
</gene>
<keyword evidence="6" id="KW-1185">Reference proteome</keyword>
<dbReference type="InterPro" id="IPR000436">
    <property type="entry name" value="Sushi_SCR_CCP_dom"/>
</dbReference>
<name>A0A9J6FDF5_HAELO</name>
<reference evidence="5 6" key="1">
    <citation type="journal article" date="2020" name="Cell">
        <title>Large-Scale Comparative Analyses of Tick Genomes Elucidate Their Genetic Diversity and Vector Capacities.</title>
        <authorList>
            <consortium name="Tick Genome and Microbiome Consortium (TIGMIC)"/>
            <person name="Jia N."/>
            <person name="Wang J."/>
            <person name="Shi W."/>
            <person name="Du L."/>
            <person name="Sun Y."/>
            <person name="Zhan W."/>
            <person name="Jiang J.F."/>
            <person name="Wang Q."/>
            <person name="Zhang B."/>
            <person name="Ji P."/>
            <person name="Bell-Sakyi L."/>
            <person name="Cui X.M."/>
            <person name="Yuan T.T."/>
            <person name="Jiang B.G."/>
            <person name="Yang W.F."/>
            <person name="Lam T.T."/>
            <person name="Chang Q.C."/>
            <person name="Ding S.J."/>
            <person name="Wang X.J."/>
            <person name="Zhu J.G."/>
            <person name="Ruan X.D."/>
            <person name="Zhao L."/>
            <person name="Wei J.T."/>
            <person name="Ye R.Z."/>
            <person name="Que T.C."/>
            <person name="Du C.H."/>
            <person name="Zhou Y.H."/>
            <person name="Cheng J.X."/>
            <person name="Dai P.F."/>
            <person name="Guo W.B."/>
            <person name="Han X.H."/>
            <person name="Huang E.J."/>
            <person name="Li L.F."/>
            <person name="Wei W."/>
            <person name="Gao Y.C."/>
            <person name="Liu J.Z."/>
            <person name="Shao H.Z."/>
            <person name="Wang X."/>
            <person name="Wang C.C."/>
            <person name="Yang T.C."/>
            <person name="Huo Q.B."/>
            <person name="Li W."/>
            <person name="Chen H.Y."/>
            <person name="Chen S.E."/>
            <person name="Zhou L.G."/>
            <person name="Ni X.B."/>
            <person name="Tian J.H."/>
            <person name="Sheng Y."/>
            <person name="Liu T."/>
            <person name="Pan Y.S."/>
            <person name="Xia L.Y."/>
            <person name="Li J."/>
            <person name="Zhao F."/>
            <person name="Cao W.C."/>
        </authorList>
    </citation>
    <scope>NUCLEOTIDE SEQUENCE [LARGE SCALE GENOMIC DNA]</scope>
    <source>
        <strain evidence="5">HaeL-2018</strain>
    </source>
</reference>
<evidence type="ECO:0000259" key="4">
    <source>
        <dbReference type="PROSITE" id="PS50923"/>
    </source>
</evidence>
<keyword evidence="1" id="KW-1015">Disulfide bond</keyword>
<feature type="compositionally biased region" description="Polar residues" evidence="3">
    <location>
        <begin position="1"/>
        <end position="17"/>
    </location>
</feature>
<dbReference type="OrthoDB" id="17569at2759"/>
<comment type="caution">
    <text evidence="2">Lacks conserved residue(s) required for the propagation of feature annotation.</text>
</comment>